<dbReference type="GeneTree" id="ENSGT00940000165768"/>
<dbReference type="Proteomes" id="UP000233140">
    <property type="component" value="Unassembled WGS sequence"/>
</dbReference>
<accession>A0A2K6ADB7</accession>
<dbReference type="OMA" id="EPPFAQD"/>
<reference evidence="2" key="2">
    <citation type="submission" date="2025-09" db="UniProtKB">
        <authorList>
            <consortium name="Ensembl"/>
        </authorList>
    </citation>
    <scope>IDENTIFICATION</scope>
</reference>
<organism evidence="2 3">
    <name type="scientific">Mandrillus leucophaeus</name>
    <name type="common">Drill</name>
    <name type="synonym">Papio leucophaeus</name>
    <dbReference type="NCBI Taxonomy" id="9568"/>
    <lineage>
        <taxon>Eukaryota</taxon>
        <taxon>Metazoa</taxon>
        <taxon>Chordata</taxon>
        <taxon>Craniata</taxon>
        <taxon>Vertebrata</taxon>
        <taxon>Euteleostomi</taxon>
        <taxon>Mammalia</taxon>
        <taxon>Eutheria</taxon>
        <taxon>Euarchontoglires</taxon>
        <taxon>Primates</taxon>
        <taxon>Haplorrhini</taxon>
        <taxon>Catarrhini</taxon>
        <taxon>Cercopithecidae</taxon>
        <taxon>Cercopithecinae</taxon>
        <taxon>Mandrillus</taxon>
    </lineage>
</organism>
<dbReference type="InterPro" id="IPR001909">
    <property type="entry name" value="KRAB"/>
</dbReference>
<proteinExistence type="predicted"/>
<sequence>MEKIPAQEAAGSPRVQFQFLETQFKSLTPEPHFAQATDMEQGLTRAPPVPQVPALPHEESPGDQAAVLLTVRYQQFVTFEDVAEWGYLDPVQRDPYRDVRLEIYGNVV</sequence>
<evidence type="ECO:0000313" key="3">
    <source>
        <dbReference type="Proteomes" id="UP000233140"/>
    </source>
</evidence>
<dbReference type="Gene3D" id="6.10.140.140">
    <property type="match status" value="1"/>
</dbReference>
<keyword evidence="3" id="KW-1185">Reference proteome</keyword>
<feature type="domain" description="KRAB" evidence="1">
    <location>
        <begin position="77"/>
        <end position="108"/>
    </location>
</feature>
<evidence type="ECO:0000313" key="2">
    <source>
        <dbReference type="Ensembl" id="ENSMLEP00000038008.1"/>
    </source>
</evidence>
<reference evidence="2" key="1">
    <citation type="submission" date="2025-08" db="UniProtKB">
        <authorList>
            <consortium name="Ensembl"/>
        </authorList>
    </citation>
    <scope>IDENTIFICATION</scope>
</reference>
<protein>
    <recommendedName>
        <fullName evidence="1">KRAB domain-containing protein</fullName>
    </recommendedName>
</protein>
<evidence type="ECO:0000259" key="1">
    <source>
        <dbReference type="PROSITE" id="PS50805"/>
    </source>
</evidence>
<dbReference type="Ensembl" id="ENSMLET00000061617.1">
    <property type="protein sequence ID" value="ENSMLEP00000038008.1"/>
    <property type="gene ID" value="ENSMLEG00000043082.1"/>
</dbReference>
<dbReference type="AlphaFoldDB" id="A0A2K6ADB7"/>
<name>A0A2K6ADB7_MANLE</name>
<dbReference type="PROSITE" id="PS50805">
    <property type="entry name" value="KRAB"/>
    <property type="match status" value="1"/>
</dbReference>
<dbReference type="SUPFAM" id="SSF109640">
    <property type="entry name" value="KRAB domain (Kruppel-associated box)"/>
    <property type="match status" value="1"/>
</dbReference>
<dbReference type="GO" id="GO:0006355">
    <property type="term" value="P:regulation of DNA-templated transcription"/>
    <property type="evidence" value="ECO:0007669"/>
    <property type="project" value="InterPro"/>
</dbReference>
<dbReference type="Pfam" id="PF01352">
    <property type="entry name" value="KRAB"/>
    <property type="match status" value="1"/>
</dbReference>
<dbReference type="CDD" id="cd07765">
    <property type="entry name" value="KRAB_A-box"/>
    <property type="match status" value="1"/>
</dbReference>
<dbReference type="InterPro" id="IPR036051">
    <property type="entry name" value="KRAB_dom_sf"/>
</dbReference>